<evidence type="ECO:0000259" key="2">
    <source>
        <dbReference type="Pfam" id="PF18962"/>
    </source>
</evidence>
<name>A0A3D8Y8W0_9BACT</name>
<protein>
    <recommendedName>
        <fullName evidence="2">Secretion system C-terminal sorting domain-containing protein</fullName>
    </recommendedName>
</protein>
<gene>
    <name evidence="3" type="ORF">DSL64_22365</name>
</gene>
<sequence>MKNLSTTLFSSLLFLSTCSFGFSNDNSIFSNAGVNAAEALTTDNCGCTSNELSNGSFENAKNGVPTDWQYEGKFITDTNYDVCGVDNGRLDGAGSFWQDAANVVPGSKVTLNIYGGYHNFKNHYFHLIFLGANDKVLLEVKKKLDVSVSQNNNKLTKYTLSDYAPAGTLKVRVKGSATGDYFKVDVACLNIEKPAVSCNDCSTNKLINPSFEETQTVSGKEVPKNWVGTSNFVKDAGFVVCGSKNGLVNGGAGSFYQDVKTTQGSKVRLKIWGGYHNFRNHKFELQFFSETGTSPLSTVSVNLDKSVEELNNKLKLYQLDGTAPAGTAYVRVLGSSTGDYFKVDAACLTIEESAECVACKDNKLVNPSFEQGATGWNKNGAGSFSTPEKYAVCGTKAGLISGFATASQDIQVTPGSDVTLSIWGAYNAKSAQSFNLIFFNAQNTQIGSQGAAVDQSVTGNTPGLKQYVVTKKAPEGTKFVRVQMYSEGSDFHFDNACLTVIGGSLPVKLAEFKANKVEDAVKLEWNTTSESNSGLFEVQQSTTGKDWKVLGQVAAKGESNSIISYDFTDKKPASGTNLYRLKMIDLDETFAYSSIISVKVEGGADVSVYPNPATEYIMISTSGDALSNVTIYNVNGQLVKRATTEKIDLNGLAQGRYIVKVAHKSGAVTTKRIVVGR</sequence>
<evidence type="ECO:0000313" key="3">
    <source>
        <dbReference type="EMBL" id="REA57872.1"/>
    </source>
</evidence>
<feature type="signal peptide" evidence="1">
    <location>
        <begin position="1"/>
        <end position="21"/>
    </location>
</feature>
<comment type="caution">
    <text evidence="3">The sequence shown here is derived from an EMBL/GenBank/DDBJ whole genome shotgun (WGS) entry which is preliminary data.</text>
</comment>
<dbReference type="Gene3D" id="2.60.120.260">
    <property type="entry name" value="Galactose-binding domain-like"/>
    <property type="match status" value="2"/>
</dbReference>
<feature type="domain" description="Secretion system C-terminal sorting" evidence="2">
    <location>
        <begin position="608"/>
        <end position="674"/>
    </location>
</feature>
<dbReference type="Pfam" id="PF18962">
    <property type="entry name" value="Por_Secre_tail"/>
    <property type="match status" value="1"/>
</dbReference>
<dbReference type="InterPro" id="IPR008979">
    <property type="entry name" value="Galactose-bd-like_sf"/>
</dbReference>
<accession>A0A3D8Y8W0</accession>
<dbReference type="NCBIfam" id="TIGR04183">
    <property type="entry name" value="Por_Secre_tail"/>
    <property type="match status" value="1"/>
</dbReference>
<dbReference type="Proteomes" id="UP000256373">
    <property type="component" value="Unassembled WGS sequence"/>
</dbReference>
<evidence type="ECO:0000256" key="1">
    <source>
        <dbReference type="SAM" id="SignalP"/>
    </source>
</evidence>
<dbReference type="InterPro" id="IPR026444">
    <property type="entry name" value="Secre_tail"/>
</dbReference>
<dbReference type="SUPFAM" id="SSF49785">
    <property type="entry name" value="Galactose-binding domain-like"/>
    <property type="match status" value="1"/>
</dbReference>
<dbReference type="AlphaFoldDB" id="A0A3D8Y8W0"/>
<feature type="chain" id="PRO_5017685740" description="Secretion system C-terminal sorting domain-containing protein" evidence="1">
    <location>
        <begin position="22"/>
        <end position="677"/>
    </location>
</feature>
<reference evidence="3 4" key="1">
    <citation type="submission" date="2018-07" db="EMBL/GenBank/DDBJ databases">
        <title>Dyadobacter roseus sp. nov., isolated from rose rhizosphere soil.</title>
        <authorList>
            <person name="Chen L."/>
        </authorList>
    </citation>
    <scope>NUCLEOTIDE SEQUENCE [LARGE SCALE GENOMIC DNA]</scope>
    <source>
        <strain evidence="3 4">RS19</strain>
    </source>
</reference>
<dbReference type="EMBL" id="QNUL01000024">
    <property type="protein sequence ID" value="REA57872.1"/>
    <property type="molecule type" value="Genomic_DNA"/>
</dbReference>
<evidence type="ECO:0000313" key="4">
    <source>
        <dbReference type="Proteomes" id="UP000256373"/>
    </source>
</evidence>
<proteinExistence type="predicted"/>
<organism evidence="3 4">
    <name type="scientific">Dyadobacter luteus</name>
    <dbReference type="NCBI Taxonomy" id="2259619"/>
    <lineage>
        <taxon>Bacteria</taxon>
        <taxon>Pseudomonadati</taxon>
        <taxon>Bacteroidota</taxon>
        <taxon>Cytophagia</taxon>
        <taxon>Cytophagales</taxon>
        <taxon>Spirosomataceae</taxon>
        <taxon>Dyadobacter</taxon>
    </lineage>
</organism>
<dbReference type="OrthoDB" id="903494at2"/>
<keyword evidence="4" id="KW-1185">Reference proteome</keyword>
<keyword evidence="1" id="KW-0732">Signal</keyword>
<dbReference type="RefSeq" id="WP_115833171.1">
    <property type="nucleotide sequence ID" value="NZ_QNUL01000024.1"/>
</dbReference>